<evidence type="ECO:0000256" key="4">
    <source>
        <dbReference type="ARBA" id="ARBA00023136"/>
    </source>
</evidence>
<dbReference type="Gene3D" id="1.25.40.900">
    <property type="match status" value="1"/>
</dbReference>
<dbReference type="Pfam" id="PF14322">
    <property type="entry name" value="SusD-like_3"/>
    <property type="match status" value="1"/>
</dbReference>
<evidence type="ECO:0000256" key="5">
    <source>
        <dbReference type="ARBA" id="ARBA00023237"/>
    </source>
</evidence>
<dbReference type="InterPro" id="IPR012944">
    <property type="entry name" value="SusD_RagB_dom"/>
</dbReference>
<keyword evidence="3" id="KW-0732">Signal</keyword>
<feature type="domain" description="SusD-like N-terminal" evidence="7">
    <location>
        <begin position="19"/>
        <end position="240"/>
    </location>
</feature>
<comment type="subcellular location">
    <subcellularLocation>
        <location evidence="1">Cell outer membrane</location>
    </subcellularLocation>
</comment>
<dbReference type="Pfam" id="PF07980">
    <property type="entry name" value="SusD_RagB"/>
    <property type="match status" value="1"/>
</dbReference>
<dbReference type="PROSITE" id="PS51257">
    <property type="entry name" value="PROKAR_LIPOPROTEIN"/>
    <property type="match status" value="1"/>
</dbReference>
<sequence>MKNILYIGLLAFGMMSCSDFLDVDDKTKISNDKIFSNLSGVEEALNGVYYEMGDYSYYGCNMIMAAEVKGGNLKFDDLTQGSPFASNYLPAFQFTHTWEGDDDYFENFYGDIYKVISAANSVVENIEYALDASETEKLQAVAEAKAIRALAHFDLTRLYSQPYSYTANAQHLGVPYMLKNIAYDEYTRRDLLFNNYENIIVDLLEAESNLGTAVGIEDANYAKAYMSKLAAQALLARVYLYKNDWDKAKEYATKVIEDGSVSLIDNSEVLSYYSNSTPTKEDIFVLDNSGRSIAAPLSARIGIKEDRTTLYLLPSNDIIDLYENGDIRKNLFAIQMEKTLTTKWTEFSGTKDHFTPVLRLAEMYLIRAEASLNLPVSNEVQARADLDLIRKRANPAVANLQLSGAALKEELFQERRRELAFEGHLFFDIVRMGRDLRRVDCNALYNVNVDYPSNLFVLPIPEDAIKSNSQMVQNPGY</sequence>
<evidence type="ECO:0000313" key="8">
    <source>
        <dbReference type="EMBL" id="MDE5416937.1"/>
    </source>
</evidence>
<evidence type="ECO:0000259" key="7">
    <source>
        <dbReference type="Pfam" id="PF14322"/>
    </source>
</evidence>
<dbReference type="InterPro" id="IPR033985">
    <property type="entry name" value="SusD-like_N"/>
</dbReference>
<evidence type="ECO:0000256" key="2">
    <source>
        <dbReference type="ARBA" id="ARBA00006275"/>
    </source>
</evidence>
<evidence type="ECO:0000259" key="6">
    <source>
        <dbReference type="Pfam" id="PF07980"/>
    </source>
</evidence>
<dbReference type="InterPro" id="IPR011990">
    <property type="entry name" value="TPR-like_helical_dom_sf"/>
</dbReference>
<comment type="similarity">
    <text evidence="2">Belongs to the SusD family.</text>
</comment>
<dbReference type="Proteomes" id="UP001528920">
    <property type="component" value="Unassembled WGS sequence"/>
</dbReference>
<evidence type="ECO:0000313" key="9">
    <source>
        <dbReference type="Proteomes" id="UP001528920"/>
    </source>
</evidence>
<dbReference type="RefSeq" id="WP_275108275.1">
    <property type="nucleotide sequence ID" value="NZ_JAKJSC010000001.1"/>
</dbReference>
<organism evidence="8 9">
    <name type="scientific">Paralabilibaculum antarcticum</name>
    <dbReference type="NCBI Taxonomy" id="2912572"/>
    <lineage>
        <taxon>Bacteria</taxon>
        <taxon>Pseudomonadati</taxon>
        <taxon>Bacteroidota</taxon>
        <taxon>Bacteroidia</taxon>
        <taxon>Marinilabiliales</taxon>
        <taxon>Marinifilaceae</taxon>
        <taxon>Paralabilibaculum</taxon>
    </lineage>
</organism>
<proteinExistence type="inferred from homology"/>
<name>A0ABT5VQ80_9BACT</name>
<comment type="caution">
    <text evidence="8">The sequence shown here is derived from an EMBL/GenBank/DDBJ whole genome shotgun (WGS) entry which is preliminary data.</text>
</comment>
<keyword evidence="5" id="KW-0998">Cell outer membrane</keyword>
<reference evidence="8 9" key="1">
    <citation type="submission" date="2022-01" db="EMBL/GenBank/DDBJ databases">
        <title>Labilibaculum sp. nov, a marine bacterium isolated from Antarctica.</title>
        <authorList>
            <person name="Dai W."/>
        </authorList>
    </citation>
    <scope>NUCLEOTIDE SEQUENCE [LARGE SCALE GENOMIC DNA]</scope>
    <source>
        <strain evidence="8 9">DW002</strain>
    </source>
</reference>
<dbReference type="EMBL" id="JAKJSC010000001">
    <property type="protein sequence ID" value="MDE5416937.1"/>
    <property type="molecule type" value="Genomic_DNA"/>
</dbReference>
<evidence type="ECO:0000256" key="1">
    <source>
        <dbReference type="ARBA" id="ARBA00004442"/>
    </source>
</evidence>
<gene>
    <name evidence="8" type="ORF">L3049_02875</name>
</gene>
<dbReference type="SUPFAM" id="SSF48452">
    <property type="entry name" value="TPR-like"/>
    <property type="match status" value="1"/>
</dbReference>
<dbReference type="CDD" id="cd08977">
    <property type="entry name" value="SusD"/>
    <property type="match status" value="1"/>
</dbReference>
<protein>
    <submittedName>
        <fullName evidence="8">RagB/SusD family nutrient uptake outer membrane protein</fullName>
    </submittedName>
</protein>
<evidence type="ECO:0000256" key="3">
    <source>
        <dbReference type="ARBA" id="ARBA00022729"/>
    </source>
</evidence>
<accession>A0ABT5VQ80</accession>
<keyword evidence="9" id="KW-1185">Reference proteome</keyword>
<dbReference type="Gene3D" id="2.20.20.130">
    <property type="match status" value="1"/>
</dbReference>
<dbReference type="Gene3D" id="1.25.40.390">
    <property type="match status" value="1"/>
</dbReference>
<keyword evidence="4" id="KW-0472">Membrane</keyword>
<feature type="domain" description="RagB/SusD" evidence="6">
    <location>
        <begin position="346"/>
        <end position="477"/>
    </location>
</feature>